<feature type="region of interest" description="Disordered" evidence="1">
    <location>
        <begin position="233"/>
        <end position="254"/>
    </location>
</feature>
<feature type="region of interest" description="Disordered" evidence="1">
    <location>
        <begin position="1"/>
        <end position="181"/>
    </location>
</feature>
<feature type="region of interest" description="Disordered" evidence="1">
    <location>
        <begin position="370"/>
        <end position="424"/>
    </location>
</feature>
<name>A0A2A9MEU0_BESBE</name>
<proteinExistence type="predicted"/>
<dbReference type="PANTHER" id="PTHR23146">
    <property type="entry name" value="LEO1 PROTEIN"/>
    <property type="match status" value="1"/>
</dbReference>
<dbReference type="Pfam" id="PF04004">
    <property type="entry name" value="Leo1"/>
    <property type="match status" value="1"/>
</dbReference>
<protein>
    <submittedName>
        <fullName evidence="2">Paf1/RNA polymerase II complex component LEO1</fullName>
    </submittedName>
</protein>
<feature type="compositionally biased region" description="Basic and acidic residues" evidence="1">
    <location>
        <begin position="121"/>
        <end position="138"/>
    </location>
</feature>
<dbReference type="VEuPathDB" id="ToxoDB:BESB_068140"/>
<dbReference type="STRING" id="94643.A0A2A9MEU0"/>
<feature type="region of interest" description="Disordered" evidence="1">
    <location>
        <begin position="201"/>
        <end position="220"/>
    </location>
</feature>
<dbReference type="GO" id="GO:1990269">
    <property type="term" value="F:RNA polymerase II C-terminal domain phosphoserine binding"/>
    <property type="evidence" value="ECO:0007669"/>
    <property type="project" value="TreeGrafter"/>
</dbReference>
<reference evidence="2 3" key="1">
    <citation type="submission" date="2017-09" db="EMBL/GenBank/DDBJ databases">
        <title>Genome sequencing of Besnoitia besnoiti strain Bb-Ger1.</title>
        <authorList>
            <person name="Schares G."/>
            <person name="Venepally P."/>
            <person name="Lorenzi H.A."/>
        </authorList>
    </citation>
    <scope>NUCLEOTIDE SEQUENCE [LARGE SCALE GENOMIC DNA]</scope>
    <source>
        <strain evidence="2 3">Bb-Ger1</strain>
    </source>
</reference>
<feature type="compositionally biased region" description="Basic and acidic residues" evidence="1">
    <location>
        <begin position="104"/>
        <end position="114"/>
    </location>
</feature>
<dbReference type="RefSeq" id="XP_029218790.1">
    <property type="nucleotide sequence ID" value="XM_029365207.1"/>
</dbReference>
<feature type="compositionally biased region" description="Basic and acidic residues" evidence="1">
    <location>
        <begin position="146"/>
        <end position="164"/>
    </location>
</feature>
<dbReference type="AlphaFoldDB" id="A0A2A9MEU0"/>
<dbReference type="GO" id="GO:0006368">
    <property type="term" value="P:transcription elongation by RNA polymerase II"/>
    <property type="evidence" value="ECO:0007669"/>
    <property type="project" value="InterPro"/>
</dbReference>
<feature type="compositionally biased region" description="Basic and acidic residues" evidence="1">
    <location>
        <begin position="370"/>
        <end position="387"/>
    </location>
</feature>
<dbReference type="OrthoDB" id="333546at2759"/>
<dbReference type="PANTHER" id="PTHR23146:SF0">
    <property type="entry name" value="RNA POLYMERASE-ASSOCIATED PROTEIN LEO1"/>
    <property type="match status" value="1"/>
</dbReference>
<dbReference type="EMBL" id="NWUJ01000006">
    <property type="protein sequence ID" value="PFH34781.1"/>
    <property type="molecule type" value="Genomic_DNA"/>
</dbReference>
<dbReference type="GO" id="GO:0016593">
    <property type="term" value="C:Cdc73/Paf1 complex"/>
    <property type="evidence" value="ECO:0007669"/>
    <property type="project" value="InterPro"/>
</dbReference>
<feature type="compositionally biased region" description="Acidic residues" evidence="1">
    <location>
        <begin position="1"/>
        <end position="10"/>
    </location>
</feature>
<dbReference type="Proteomes" id="UP000224006">
    <property type="component" value="Chromosome VI"/>
</dbReference>
<sequence length="424" mass="47206">MQGMDTEEGSSAEMLGAGGDSPVATADEESAPQESAAAGFHETPQDASDPGAGALSESEGEREEGDLGEVSPPAGRQEDVAADDDLFGEQEDDLFGDKDDDEAEARGQPHKTEEEVGEGCRAAERSDDGYEQPRREEDAAYSYFDGGRDDEDRMQDDRGDSENREEMEEDQELQMPYQDLPTLSKDAKVVVLRLPPTVSVKVHGAPSGAGPSSSRRSSRLGSINADDKFTIEWGLPPAKKGEDEPTAAGCEEESGELPSNCRLVEWDNGSYSLFVGSQMFDVQVKHDPTFFFENSSADGVKTYHCRADARFQVRLGELLNFREFFTQRNMRYGKKRRAALTTQEQIEHAEQATRKTVERRDVAARLRRRQAEAARGAERGLTRHFLEADSDEDEHPDEQKERDEEDGSSLAKIKEQYKRQKRYK</sequence>
<feature type="compositionally biased region" description="Low complexity" evidence="1">
    <location>
        <begin position="204"/>
        <end position="220"/>
    </location>
</feature>
<keyword evidence="3" id="KW-1185">Reference proteome</keyword>
<dbReference type="InterPro" id="IPR007149">
    <property type="entry name" value="Leo1"/>
</dbReference>
<dbReference type="GO" id="GO:0032968">
    <property type="term" value="P:positive regulation of transcription elongation by RNA polymerase II"/>
    <property type="evidence" value="ECO:0007669"/>
    <property type="project" value="TreeGrafter"/>
</dbReference>
<accession>A0A2A9MEU0</accession>
<evidence type="ECO:0000256" key="1">
    <source>
        <dbReference type="SAM" id="MobiDB-lite"/>
    </source>
</evidence>
<feature type="compositionally biased region" description="Acidic residues" evidence="1">
    <location>
        <begin position="58"/>
        <end position="67"/>
    </location>
</feature>
<evidence type="ECO:0000313" key="2">
    <source>
        <dbReference type="EMBL" id="PFH34781.1"/>
    </source>
</evidence>
<organism evidence="2 3">
    <name type="scientific">Besnoitia besnoiti</name>
    <name type="common">Apicomplexan protozoan</name>
    <dbReference type="NCBI Taxonomy" id="94643"/>
    <lineage>
        <taxon>Eukaryota</taxon>
        <taxon>Sar</taxon>
        <taxon>Alveolata</taxon>
        <taxon>Apicomplexa</taxon>
        <taxon>Conoidasida</taxon>
        <taxon>Coccidia</taxon>
        <taxon>Eucoccidiorida</taxon>
        <taxon>Eimeriorina</taxon>
        <taxon>Sarcocystidae</taxon>
        <taxon>Besnoitia</taxon>
    </lineage>
</organism>
<evidence type="ECO:0000313" key="3">
    <source>
        <dbReference type="Proteomes" id="UP000224006"/>
    </source>
</evidence>
<dbReference type="KEGG" id="bbes:BESB_068140"/>
<feature type="compositionally biased region" description="Acidic residues" evidence="1">
    <location>
        <begin position="80"/>
        <end position="103"/>
    </location>
</feature>
<dbReference type="GeneID" id="40311740"/>
<gene>
    <name evidence="2" type="ORF">BESB_068140</name>
</gene>
<comment type="caution">
    <text evidence="2">The sequence shown here is derived from an EMBL/GenBank/DDBJ whole genome shotgun (WGS) entry which is preliminary data.</text>
</comment>